<evidence type="ECO:0000313" key="1">
    <source>
        <dbReference type="EMBL" id="RAZ80070.1"/>
    </source>
</evidence>
<gene>
    <name evidence="1" type="ORF">DPM35_01885</name>
</gene>
<organism evidence="1 2">
    <name type="scientific">Mesorhizobium atlanticum</name>
    <dbReference type="NCBI Taxonomy" id="2233532"/>
    <lineage>
        <taxon>Bacteria</taxon>
        <taxon>Pseudomonadati</taxon>
        <taxon>Pseudomonadota</taxon>
        <taxon>Alphaproteobacteria</taxon>
        <taxon>Hyphomicrobiales</taxon>
        <taxon>Phyllobacteriaceae</taxon>
        <taxon>Mesorhizobium</taxon>
    </lineage>
</organism>
<sequence length="80" mass="8328">MKVVIEFYRTRIADDAHAVVGRETVDAADLDAAIEIAGLLARTLNMPQWPDAVAIADADGAMIYSGIIAAQAGTDEGAPS</sequence>
<reference evidence="1 2" key="2">
    <citation type="submission" date="2018-07" db="EMBL/GenBank/DDBJ databases">
        <title>Diversity of Mesorhizobium strains in Brazil.</title>
        <authorList>
            <person name="Helene L.C.F."/>
            <person name="Dall'Agnol R."/>
            <person name="Delamuta J.R.M."/>
            <person name="Hungria M."/>
        </authorList>
    </citation>
    <scope>NUCLEOTIDE SEQUENCE [LARGE SCALE GENOMIC DNA]</scope>
    <source>
        <strain evidence="1 2">CNPSo 3140</strain>
    </source>
</reference>
<dbReference type="AlphaFoldDB" id="A0A330GY88"/>
<proteinExistence type="predicted"/>
<reference evidence="2" key="1">
    <citation type="submission" date="2018-06" db="EMBL/GenBank/DDBJ databases">
        <authorList>
            <person name="Helene L.C."/>
            <person name="Dall'Agnol R."/>
            <person name="Delamuta J.R."/>
            <person name="Hungria M."/>
        </authorList>
    </citation>
    <scope>NUCLEOTIDE SEQUENCE [LARGE SCALE GENOMIC DNA]</scope>
    <source>
        <strain evidence="2">CNPSo 3140</strain>
    </source>
</reference>
<dbReference type="OrthoDB" id="8020285at2"/>
<evidence type="ECO:0000313" key="2">
    <source>
        <dbReference type="Proteomes" id="UP000251956"/>
    </source>
</evidence>
<dbReference type="Proteomes" id="UP000251956">
    <property type="component" value="Unassembled WGS sequence"/>
</dbReference>
<comment type="caution">
    <text evidence="1">The sequence shown here is derived from an EMBL/GenBank/DDBJ whole genome shotgun (WGS) entry which is preliminary data.</text>
</comment>
<dbReference type="RefSeq" id="WP_112125635.1">
    <property type="nucleotide sequence ID" value="NZ_QMBQ01000001.1"/>
</dbReference>
<protein>
    <submittedName>
        <fullName evidence="1">Uncharacterized protein</fullName>
    </submittedName>
</protein>
<dbReference type="EMBL" id="QMBQ01000001">
    <property type="protein sequence ID" value="RAZ80070.1"/>
    <property type="molecule type" value="Genomic_DNA"/>
</dbReference>
<keyword evidence="2" id="KW-1185">Reference proteome</keyword>
<name>A0A330GY88_9HYPH</name>
<accession>A0A330GY88</accession>